<feature type="repeat" description="WD" evidence="3">
    <location>
        <begin position="652"/>
        <end position="693"/>
    </location>
</feature>
<dbReference type="Gene3D" id="3.40.50.300">
    <property type="entry name" value="P-loop containing nucleotide triphosphate hydrolases"/>
    <property type="match status" value="1"/>
</dbReference>
<reference evidence="5 6" key="2">
    <citation type="submission" date="2018-06" db="EMBL/GenBank/DDBJ databases">
        <title>Metagenomic assembly of (sub)arctic Cyanobacteria and their associated microbiome from non-axenic cultures.</title>
        <authorList>
            <person name="Baurain D."/>
        </authorList>
    </citation>
    <scope>NUCLEOTIDE SEQUENCE [LARGE SCALE GENOMIC DNA]</scope>
    <source>
        <strain evidence="5">ULC066bin1</strain>
    </source>
</reference>
<dbReference type="PANTHER" id="PTHR19848:SF8">
    <property type="entry name" value="F-BOX AND WD REPEAT DOMAIN CONTAINING 7"/>
    <property type="match status" value="1"/>
</dbReference>
<feature type="repeat" description="WD" evidence="3">
    <location>
        <begin position="987"/>
        <end position="1019"/>
    </location>
</feature>
<dbReference type="PRINTS" id="PR00364">
    <property type="entry name" value="DISEASERSIST"/>
</dbReference>
<dbReference type="SUPFAM" id="SSF50998">
    <property type="entry name" value="Quinoprotein alcohol dehydrogenase-like"/>
    <property type="match status" value="1"/>
</dbReference>
<dbReference type="InterPro" id="IPR001646">
    <property type="entry name" value="5peptide_repeat"/>
</dbReference>
<feature type="repeat" description="WD" evidence="3">
    <location>
        <begin position="693"/>
        <end position="734"/>
    </location>
</feature>
<evidence type="ECO:0000256" key="1">
    <source>
        <dbReference type="ARBA" id="ARBA00022574"/>
    </source>
</evidence>
<dbReference type="SMART" id="SM00320">
    <property type="entry name" value="WD40"/>
    <property type="match status" value="14"/>
</dbReference>
<reference evidence="5 6" key="1">
    <citation type="submission" date="2018-04" db="EMBL/GenBank/DDBJ databases">
        <authorList>
            <person name="Go L.Y."/>
            <person name="Mitchell J.A."/>
        </authorList>
    </citation>
    <scope>NUCLEOTIDE SEQUENCE [LARGE SCALE GENOMIC DNA]</scope>
    <source>
        <strain evidence="5">ULC066bin1</strain>
    </source>
</reference>
<dbReference type="PANTHER" id="PTHR19848">
    <property type="entry name" value="WD40 REPEAT PROTEIN"/>
    <property type="match status" value="1"/>
</dbReference>
<dbReference type="Pfam" id="PF00931">
    <property type="entry name" value="NB-ARC"/>
    <property type="match status" value="1"/>
</dbReference>
<dbReference type="InterPro" id="IPR036322">
    <property type="entry name" value="WD40_repeat_dom_sf"/>
</dbReference>
<proteinExistence type="predicted"/>
<dbReference type="SUPFAM" id="SSF141571">
    <property type="entry name" value="Pentapeptide repeat-like"/>
    <property type="match status" value="1"/>
</dbReference>
<evidence type="ECO:0000256" key="3">
    <source>
        <dbReference type="PROSITE-ProRule" id="PRU00221"/>
    </source>
</evidence>
<feature type="repeat" description="WD" evidence="3">
    <location>
        <begin position="860"/>
        <end position="901"/>
    </location>
</feature>
<feature type="repeat" description="WD" evidence="3">
    <location>
        <begin position="1070"/>
        <end position="1110"/>
    </location>
</feature>
<evidence type="ECO:0000256" key="2">
    <source>
        <dbReference type="ARBA" id="ARBA00022737"/>
    </source>
</evidence>
<dbReference type="InterPro" id="IPR019775">
    <property type="entry name" value="WD40_repeat_CS"/>
</dbReference>
<dbReference type="GO" id="GO:0043531">
    <property type="term" value="F:ADP binding"/>
    <property type="evidence" value="ECO:0007669"/>
    <property type="project" value="InterPro"/>
</dbReference>
<feature type="repeat" description="WD" evidence="3">
    <location>
        <begin position="610"/>
        <end position="651"/>
    </location>
</feature>
<dbReference type="InterPro" id="IPR002182">
    <property type="entry name" value="NB-ARC"/>
</dbReference>
<dbReference type="Gene3D" id="2.130.10.10">
    <property type="entry name" value="YVTN repeat-like/Quinoprotein amine dehydrogenase"/>
    <property type="match status" value="4"/>
</dbReference>
<feature type="repeat" description="WD" evidence="3">
    <location>
        <begin position="568"/>
        <end position="609"/>
    </location>
</feature>
<evidence type="ECO:0000313" key="5">
    <source>
        <dbReference type="EMBL" id="PZO43503.1"/>
    </source>
</evidence>
<gene>
    <name evidence="5" type="ORF">DCF19_06090</name>
</gene>
<name>A0A2W4WEI6_9CYAN</name>
<dbReference type="CDD" id="cd00200">
    <property type="entry name" value="WD40"/>
    <property type="match status" value="2"/>
</dbReference>
<dbReference type="Pfam" id="PF00805">
    <property type="entry name" value="Pentapeptide"/>
    <property type="match status" value="1"/>
</dbReference>
<feature type="repeat" description="WD" evidence="3">
    <location>
        <begin position="1028"/>
        <end position="1069"/>
    </location>
</feature>
<dbReference type="PROSITE" id="PS50082">
    <property type="entry name" value="WD_REPEATS_2"/>
    <property type="match status" value="13"/>
</dbReference>
<feature type="repeat" description="WD" evidence="3">
    <location>
        <begin position="1111"/>
        <end position="1151"/>
    </location>
</feature>
<dbReference type="EMBL" id="QBML01000005">
    <property type="protein sequence ID" value="PZO43503.1"/>
    <property type="molecule type" value="Genomic_DNA"/>
</dbReference>
<feature type="repeat" description="WD" evidence="3">
    <location>
        <begin position="776"/>
        <end position="817"/>
    </location>
</feature>
<dbReference type="InterPro" id="IPR001680">
    <property type="entry name" value="WD40_rpt"/>
</dbReference>
<dbReference type="Pfam" id="PF00400">
    <property type="entry name" value="WD40"/>
    <property type="match status" value="12"/>
</dbReference>
<dbReference type="InterPro" id="IPR011047">
    <property type="entry name" value="Quinoprotein_ADH-like_sf"/>
</dbReference>
<feature type="repeat" description="WD" evidence="3">
    <location>
        <begin position="818"/>
        <end position="859"/>
    </location>
</feature>
<evidence type="ECO:0000259" key="4">
    <source>
        <dbReference type="Pfam" id="PF00931"/>
    </source>
</evidence>
<accession>A0A2W4WEI6</accession>
<dbReference type="Proteomes" id="UP000249467">
    <property type="component" value="Unassembled WGS sequence"/>
</dbReference>
<dbReference type="PROSITE" id="PS50294">
    <property type="entry name" value="WD_REPEATS_REGION"/>
    <property type="match status" value="9"/>
</dbReference>
<dbReference type="InterPro" id="IPR027417">
    <property type="entry name" value="P-loop_NTPase"/>
</dbReference>
<feature type="domain" description="NB-ARC" evidence="4">
    <location>
        <begin position="127"/>
        <end position="226"/>
    </location>
</feature>
<comment type="caution">
    <text evidence="5">The sequence shown here is derived from an EMBL/GenBank/DDBJ whole genome shotgun (WGS) entry which is preliminary data.</text>
</comment>
<dbReference type="PRINTS" id="PR00320">
    <property type="entry name" value="GPROTEINBRPT"/>
</dbReference>
<dbReference type="Gene3D" id="2.160.20.80">
    <property type="entry name" value="E3 ubiquitin-protein ligase SopA"/>
    <property type="match status" value="1"/>
</dbReference>
<dbReference type="AlphaFoldDB" id="A0A2W4WEI6"/>
<protein>
    <recommendedName>
        <fullName evidence="4">NB-ARC domain-containing protein</fullName>
    </recommendedName>
</protein>
<keyword evidence="1 3" id="KW-0853">WD repeat</keyword>
<feature type="repeat" description="WD" evidence="3">
    <location>
        <begin position="945"/>
        <end position="986"/>
    </location>
</feature>
<evidence type="ECO:0000313" key="6">
    <source>
        <dbReference type="Proteomes" id="UP000249467"/>
    </source>
</evidence>
<feature type="repeat" description="WD" evidence="3">
    <location>
        <begin position="734"/>
        <end position="775"/>
    </location>
</feature>
<organism evidence="5 6">
    <name type="scientific">Pseudanabaena frigida</name>
    <dbReference type="NCBI Taxonomy" id="945775"/>
    <lineage>
        <taxon>Bacteria</taxon>
        <taxon>Bacillati</taxon>
        <taxon>Cyanobacteriota</taxon>
        <taxon>Cyanophyceae</taxon>
        <taxon>Pseudanabaenales</taxon>
        <taxon>Pseudanabaenaceae</taxon>
        <taxon>Pseudanabaena</taxon>
    </lineage>
</organism>
<sequence length="1185" mass="132547">MLNMSYIHDTPTLKASQQGLEIVERFLKLKGWTKTSTSRWWIEANSSRMTLKRFWHPDKYQISRQTFIDICRAVGIQDWQSIVDIPIADDIQPNIDLGLSPTEILEYQDWGEAPDVENFFGREVERNQLEEWIVVEQSKLVMLLGMGGIGKTTLTVALSDQLQNKFDRFIWRSLRDAPPLEEILSELIPFLSQPEQIEVSDDIDRQLKQIMQALSQHRCLLVLDNIESILDNDTGHYWDGYANYGNLFRRIAEERHQSCLILTSREQIPEFSRLSGKKVRSLSVKGLSSEAGRELLFKVGDIATSEVELQAILEHYAGNPLALKMVAASVRDLLGSDISEFLKLLQQGNFIFRDIEDLLQRQFDRLSDLEKEVMYGLAIAREPISMIELQADLLSIRSKQNLVSTLASLRQRSLIEIITDDNLKAFTLQPVIMEYVSNRAIAKVCEEIATDKLDLLKRHALVKVQAQDYIRQAQIRVILELVIENLLSVYETVDHAKIILLNRISALQSRSTFETGYAGGNLLNMLCQLPINLTGCDFANLTLWQADLRNIELQRVNFRGANLAKSAFTETFGSITSVAFHPEGDRIAASDSKGWIYIWRVSDGKQLLAFEAYQDWCMFVAFSPDGKTLASDSLNQTAKLWDAHTGQYLKTLQENTAGVSTSAFSPDGRLFACGSGDRTVKVTDLETGECLVLQGHENIVRFVAFSPNGQLLASCSSDRTIKIWDIASGNCLQNLSDNNGILTIAFSPDSRLIASTGDDPTVKLWQIDNGQCIKALHGHQDRNWWLAFSPDGATLASGGDDKTIKHWDVSTGQCLRTLQEHQGSIWSLAFSPNGQFLVTGSEDRTLKIWEAATGYCLRRLHGYHCGMIPFAFDASGDRLFTHGDDQKVRIWDINSGQCLKTLSKQTKGFWQVSLNENQKMIATAELDYSVGILNLENGEVIRKMAGGHTAWVRMVSFSPDGHFLASGSEDQTVRLWDVLTGKCLQTLRGHTGPIQCVTFNRSGQLASGGWDGTVRLWNILTYECQLVIQAHNHRILSLAFNADGNLLASSSQDRTIALWDTVTGKCMRKLELDSSNIFAIAFSPDGQILSACVDTVIRLWKVSTGENLATLTGHIGQIGSIVFSPNGVLASGSSDGSTKLWNLENYQCVKTLQLSRPYEDMNIQSVRGLSEAQKISLRSLGAIEM</sequence>
<keyword evidence="2" id="KW-0677">Repeat</keyword>
<dbReference type="InterPro" id="IPR015943">
    <property type="entry name" value="WD40/YVTN_repeat-like_dom_sf"/>
</dbReference>
<dbReference type="SUPFAM" id="SSF50978">
    <property type="entry name" value="WD40 repeat-like"/>
    <property type="match status" value="1"/>
</dbReference>
<dbReference type="PROSITE" id="PS00678">
    <property type="entry name" value="WD_REPEATS_1"/>
    <property type="match status" value="5"/>
</dbReference>
<dbReference type="SUPFAM" id="SSF52540">
    <property type="entry name" value="P-loop containing nucleoside triphosphate hydrolases"/>
    <property type="match status" value="1"/>
</dbReference>
<dbReference type="InterPro" id="IPR020472">
    <property type="entry name" value="WD40_PAC1"/>
</dbReference>